<accession>A0A699SGD2</accession>
<evidence type="ECO:0000256" key="1">
    <source>
        <dbReference type="SAM" id="MobiDB-lite"/>
    </source>
</evidence>
<feature type="compositionally biased region" description="Basic and acidic residues" evidence="1">
    <location>
        <begin position="7"/>
        <end position="19"/>
    </location>
</feature>
<name>A0A699SGD2_TANCI</name>
<feature type="non-terminal residue" evidence="2">
    <location>
        <position position="1"/>
    </location>
</feature>
<evidence type="ECO:0000313" key="2">
    <source>
        <dbReference type="EMBL" id="GFC96309.1"/>
    </source>
</evidence>
<gene>
    <name evidence="2" type="ORF">Tci_868279</name>
</gene>
<dbReference type="EMBL" id="BKCJ011159396">
    <property type="protein sequence ID" value="GFC96309.1"/>
    <property type="molecule type" value="Genomic_DNA"/>
</dbReference>
<organism evidence="2">
    <name type="scientific">Tanacetum cinerariifolium</name>
    <name type="common">Dalmatian daisy</name>
    <name type="synonym">Chrysanthemum cinerariifolium</name>
    <dbReference type="NCBI Taxonomy" id="118510"/>
    <lineage>
        <taxon>Eukaryota</taxon>
        <taxon>Viridiplantae</taxon>
        <taxon>Streptophyta</taxon>
        <taxon>Embryophyta</taxon>
        <taxon>Tracheophyta</taxon>
        <taxon>Spermatophyta</taxon>
        <taxon>Magnoliopsida</taxon>
        <taxon>eudicotyledons</taxon>
        <taxon>Gunneridae</taxon>
        <taxon>Pentapetalae</taxon>
        <taxon>asterids</taxon>
        <taxon>campanulids</taxon>
        <taxon>Asterales</taxon>
        <taxon>Asteraceae</taxon>
        <taxon>Asteroideae</taxon>
        <taxon>Anthemideae</taxon>
        <taxon>Anthemidinae</taxon>
        <taxon>Tanacetum</taxon>
    </lineage>
</organism>
<reference evidence="2" key="1">
    <citation type="journal article" date="2019" name="Sci. Rep.">
        <title>Draft genome of Tanacetum cinerariifolium, the natural source of mosquito coil.</title>
        <authorList>
            <person name="Yamashiro T."/>
            <person name="Shiraishi A."/>
            <person name="Satake H."/>
            <person name="Nakayama K."/>
        </authorList>
    </citation>
    <scope>NUCLEOTIDE SEQUENCE</scope>
</reference>
<feature type="region of interest" description="Disordered" evidence="1">
    <location>
        <begin position="1"/>
        <end position="23"/>
    </location>
</feature>
<comment type="caution">
    <text evidence="2">The sequence shown here is derived from an EMBL/GenBank/DDBJ whole genome shotgun (WGS) entry which is preliminary data.</text>
</comment>
<protein>
    <submittedName>
        <fullName evidence="2">Uncharacterized protein</fullName>
    </submittedName>
</protein>
<sequence>HFARECGSPRDARNKDTLRRNVPVETSTSNALVSWCDGVGSYG</sequence>
<proteinExistence type="predicted"/>
<dbReference type="AlphaFoldDB" id="A0A699SGD2"/>